<accession>A0A0H5RPJ9</accession>
<name>A0A0H5RPJ9_9EUKA</name>
<dbReference type="Gene3D" id="1.20.5.170">
    <property type="match status" value="1"/>
</dbReference>
<dbReference type="EMBL" id="HACM01010207">
    <property type="protein sequence ID" value="CRZ10649.1"/>
    <property type="molecule type" value="Transcribed_RNA"/>
</dbReference>
<reference evidence="1" key="1">
    <citation type="submission" date="2015-04" db="EMBL/GenBank/DDBJ databases">
        <title>The genome sequence of the plant pathogenic Rhizarian Plasmodiophora brassicae reveals insights in its biotrophic life cycle and the origin of chitin synthesis.</title>
        <authorList>
            <person name="Schwelm A."/>
            <person name="Fogelqvist J."/>
            <person name="Knaust A."/>
            <person name="Julke S."/>
            <person name="Lilja T."/>
            <person name="Dhandapani V."/>
            <person name="Bonilla-Rosso G."/>
            <person name="Karlsson M."/>
            <person name="Shevchenko A."/>
            <person name="Choi S.R."/>
            <person name="Kim H.G."/>
            <person name="Park J.Y."/>
            <person name="Lim Y.P."/>
            <person name="Ludwig-Muller J."/>
            <person name="Dixelius C."/>
        </authorList>
    </citation>
    <scope>NUCLEOTIDE SEQUENCE</scope>
    <source>
        <tissue evidence="1">Potato root galls</tissue>
    </source>
</reference>
<proteinExistence type="predicted"/>
<evidence type="ECO:0000313" key="1">
    <source>
        <dbReference type="EMBL" id="CRZ10649.1"/>
    </source>
</evidence>
<dbReference type="AlphaFoldDB" id="A0A0H5RPJ9"/>
<organism evidence="1">
    <name type="scientific">Spongospora subterranea</name>
    <dbReference type="NCBI Taxonomy" id="70186"/>
    <lineage>
        <taxon>Eukaryota</taxon>
        <taxon>Sar</taxon>
        <taxon>Rhizaria</taxon>
        <taxon>Endomyxa</taxon>
        <taxon>Phytomyxea</taxon>
        <taxon>Plasmodiophorida</taxon>
        <taxon>Plasmodiophoridae</taxon>
        <taxon>Spongospora</taxon>
    </lineage>
</organism>
<protein>
    <recommendedName>
        <fullName evidence="2">BZIP domain-containing protein</fullName>
    </recommendedName>
</protein>
<evidence type="ECO:0008006" key="2">
    <source>
        <dbReference type="Google" id="ProtNLM"/>
    </source>
</evidence>
<sequence length="237" mass="27182">MQSNSATELNPCTMAISDDVDNELLSLFMIASGEDELLPWTPTAPPSTACRARLARKAELARASRLRKKNYISDLEQKVQRMKEAVQEAQDRIRKAPNVTKGPQRSAVRYLERAISCTRPGRQVRFTIWGLDQPAEFYGRPGLWQNLMLNEIGLDRDRLDGLRNCQMRIRQQRQVMARAEQLAKIVAEECRRVTDKVNSETAQFLSIFNHEQKLALQHWVAENDFTIDIGNDRRASL</sequence>